<dbReference type="EMBL" id="DS113255">
    <property type="protein sequence ID" value="EAY15470.1"/>
    <property type="molecule type" value="Genomic_DNA"/>
</dbReference>
<reference evidence="1" key="1">
    <citation type="submission" date="2006-10" db="EMBL/GenBank/DDBJ databases">
        <authorList>
            <person name="Amadeo P."/>
            <person name="Zhao Q."/>
            <person name="Wortman J."/>
            <person name="Fraser-Liggett C."/>
            <person name="Carlton J."/>
        </authorList>
    </citation>
    <scope>NUCLEOTIDE SEQUENCE</scope>
    <source>
        <strain evidence="1">G3</strain>
    </source>
</reference>
<dbReference type="KEGG" id="tva:4773467"/>
<dbReference type="AlphaFoldDB" id="A2DVQ7"/>
<proteinExistence type="predicted"/>
<dbReference type="VEuPathDB" id="TrichDB:TVAG_210000"/>
<dbReference type="Proteomes" id="UP000001542">
    <property type="component" value="Unassembled WGS sequence"/>
</dbReference>
<dbReference type="InParanoid" id="A2DVQ7"/>
<protein>
    <submittedName>
        <fullName evidence="1">Uncharacterized protein</fullName>
    </submittedName>
</protein>
<organism evidence="1 2">
    <name type="scientific">Trichomonas vaginalis (strain ATCC PRA-98 / G3)</name>
    <dbReference type="NCBI Taxonomy" id="412133"/>
    <lineage>
        <taxon>Eukaryota</taxon>
        <taxon>Metamonada</taxon>
        <taxon>Parabasalia</taxon>
        <taxon>Trichomonadida</taxon>
        <taxon>Trichomonadidae</taxon>
        <taxon>Trichomonas</taxon>
    </lineage>
</organism>
<accession>A2DVQ7</accession>
<reference evidence="1" key="2">
    <citation type="journal article" date="2007" name="Science">
        <title>Draft genome sequence of the sexually transmitted pathogen Trichomonas vaginalis.</title>
        <authorList>
            <person name="Carlton J.M."/>
            <person name="Hirt R.P."/>
            <person name="Silva J.C."/>
            <person name="Delcher A.L."/>
            <person name="Schatz M."/>
            <person name="Zhao Q."/>
            <person name="Wortman J.R."/>
            <person name="Bidwell S.L."/>
            <person name="Alsmark U.C.M."/>
            <person name="Besteiro S."/>
            <person name="Sicheritz-Ponten T."/>
            <person name="Noel C.J."/>
            <person name="Dacks J.B."/>
            <person name="Foster P.G."/>
            <person name="Simillion C."/>
            <person name="Van de Peer Y."/>
            <person name="Miranda-Saavedra D."/>
            <person name="Barton G.J."/>
            <person name="Westrop G.D."/>
            <person name="Mueller S."/>
            <person name="Dessi D."/>
            <person name="Fiori P.L."/>
            <person name="Ren Q."/>
            <person name="Paulsen I."/>
            <person name="Zhang H."/>
            <person name="Bastida-Corcuera F.D."/>
            <person name="Simoes-Barbosa A."/>
            <person name="Brown M.T."/>
            <person name="Hayes R.D."/>
            <person name="Mukherjee M."/>
            <person name="Okumura C.Y."/>
            <person name="Schneider R."/>
            <person name="Smith A.J."/>
            <person name="Vanacova S."/>
            <person name="Villalvazo M."/>
            <person name="Haas B.J."/>
            <person name="Pertea M."/>
            <person name="Feldblyum T.V."/>
            <person name="Utterback T.R."/>
            <person name="Shu C.L."/>
            <person name="Osoegawa K."/>
            <person name="de Jong P.J."/>
            <person name="Hrdy I."/>
            <person name="Horvathova L."/>
            <person name="Zubacova Z."/>
            <person name="Dolezal P."/>
            <person name="Malik S.B."/>
            <person name="Logsdon J.M. Jr."/>
            <person name="Henze K."/>
            <person name="Gupta A."/>
            <person name="Wang C.C."/>
            <person name="Dunne R.L."/>
            <person name="Upcroft J.A."/>
            <person name="Upcroft P."/>
            <person name="White O."/>
            <person name="Salzberg S.L."/>
            <person name="Tang P."/>
            <person name="Chiu C.-H."/>
            <person name="Lee Y.-S."/>
            <person name="Embley T.M."/>
            <person name="Coombs G.H."/>
            <person name="Mottram J.C."/>
            <person name="Tachezy J."/>
            <person name="Fraser-Liggett C.M."/>
            <person name="Johnson P.J."/>
        </authorList>
    </citation>
    <scope>NUCLEOTIDE SEQUENCE [LARGE SCALE GENOMIC DNA]</scope>
    <source>
        <strain evidence="1">G3</strain>
    </source>
</reference>
<evidence type="ECO:0000313" key="2">
    <source>
        <dbReference type="Proteomes" id="UP000001542"/>
    </source>
</evidence>
<gene>
    <name evidence="1" type="ORF">TVAG_210000</name>
</gene>
<name>A2DVQ7_TRIV3</name>
<dbReference type="RefSeq" id="XP_001327693.1">
    <property type="nucleotide sequence ID" value="XM_001327658.1"/>
</dbReference>
<dbReference type="VEuPathDB" id="TrichDB:TVAGG3_0734440"/>
<evidence type="ECO:0000313" key="1">
    <source>
        <dbReference type="EMBL" id="EAY15470.1"/>
    </source>
</evidence>
<keyword evidence="2" id="KW-1185">Reference proteome</keyword>
<sequence length="90" mass="10190">MDSSTTTSSPESIYDFLQKIFGQDAELAVLFEPLNPAKPKNPNDPRDPIDITLDLVRNYIEAMPLPIPSRLDQFSKKITPIMDDNKIENI</sequence>